<gene>
    <name evidence="2" type="primary">noxC</name>
    <name evidence="2" type="ORF">DC3_22580</name>
</gene>
<dbReference type="EMBL" id="BJXB01000009">
    <property type="protein sequence ID" value="GEM46623.1"/>
    <property type="molecule type" value="Genomic_DNA"/>
</dbReference>
<dbReference type="PRINTS" id="PR00469">
    <property type="entry name" value="PNDRDTASEII"/>
</dbReference>
<keyword evidence="3" id="KW-1185">Reference proteome</keyword>
<proteinExistence type="predicted"/>
<organism evidence="2 3">
    <name type="scientific">Deinococcus cellulosilyticus (strain DSM 18568 / NBRC 106333 / KACC 11606 / 5516J-15)</name>
    <dbReference type="NCBI Taxonomy" id="1223518"/>
    <lineage>
        <taxon>Bacteria</taxon>
        <taxon>Thermotogati</taxon>
        <taxon>Deinococcota</taxon>
        <taxon>Deinococci</taxon>
        <taxon>Deinococcales</taxon>
        <taxon>Deinococcaceae</taxon>
        <taxon>Deinococcus</taxon>
    </lineage>
</organism>
<dbReference type="Pfam" id="PF13738">
    <property type="entry name" value="Pyr_redox_3"/>
    <property type="match status" value="1"/>
</dbReference>
<dbReference type="PANTHER" id="PTHR43539">
    <property type="entry name" value="FLAVIN-BINDING MONOOXYGENASE-LIKE PROTEIN (AFU_ORTHOLOGUE AFUA_4G09220)"/>
    <property type="match status" value="1"/>
</dbReference>
<dbReference type="InterPro" id="IPR050982">
    <property type="entry name" value="Auxin_biosynth/cation_transpt"/>
</dbReference>
<evidence type="ECO:0000313" key="3">
    <source>
        <dbReference type="Proteomes" id="UP000321306"/>
    </source>
</evidence>
<accession>A0A511N159</accession>
<dbReference type="RefSeq" id="WP_146884440.1">
    <property type="nucleotide sequence ID" value="NZ_BJXB01000009.1"/>
</dbReference>
<dbReference type="PRINTS" id="PR00368">
    <property type="entry name" value="FADPNR"/>
</dbReference>
<name>A0A511N159_DEIC1</name>
<dbReference type="AlphaFoldDB" id="A0A511N159"/>
<comment type="caution">
    <text evidence="2">The sequence shown here is derived from an EMBL/GenBank/DDBJ whole genome shotgun (WGS) entry which is preliminary data.</text>
</comment>
<dbReference type="GO" id="GO:0004497">
    <property type="term" value="F:monooxygenase activity"/>
    <property type="evidence" value="ECO:0007669"/>
    <property type="project" value="TreeGrafter"/>
</dbReference>
<dbReference type="Gene3D" id="3.50.50.60">
    <property type="entry name" value="FAD/NAD(P)-binding domain"/>
    <property type="match status" value="1"/>
</dbReference>
<keyword evidence="1" id="KW-0560">Oxidoreductase</keyword>
<reference evidence="2 3" key="1">
    <citation type="submission" date="2019-07" db="EMBL/GenBank/DDBJ databases">
        <title>Whole genome shotgun sequence of Deinococcus cellulosilyticus NBRC 106333.</title>
        <authorList>
            <person name="Hosoyama A."/>
            <person name="Uohara A."/>
            <person name="Ohji S."/>
            <person name="Ichikawa N."/>
        </authorList>
    </citation>
    <scope>NUCLEOTIDE SEQUENCE [LARGE SCALE GENOMIC DNA]</scope>
    <source>
        <strain evidence="2 3">NBRC 106333</strain>
    </source>
</reference>
<evidence type="ECO:0000313" key="2">
    <source>
        <dbReference type="EMBL" id="GEM46623.1"/>
    </source>
</evidence>
<dbReference type="GO" id="GO:0050660">
    <property type="term" value="F:flavin adenine dinucleotide binding"/>
    <property type="evidence" value="ECO:0007669"/>
    <property type="project" value="TreeGrafter"/>
</dbReference>
<dbReference type="PANTHER" id="PTHR43539:SF78">
    <property type="entry name" value="FLAVIN-CONTAINING MONOOXYGENASE"/>
    <property type="match status" value="1"/>
</dbReference>
<dbReference type="Proteomes" id="UP000321306">
    <property type="component" value="Unassembled WGS sequence"/>
</dbReference>
<dbReference type="OrthoDB" id="9778740at2"/>
<evidence type="ECO:0000256" key="1">
    <source>
        <dbReference type="ARBA" id="ARBA00023002"/>
    </source>
</evidence>
<dbReference type="InterPro" id="IPR036188">
    <property type="entry name" value="FAD/NAD-bd_sf"/>
</dbReference>
<protein>
    <submittedName>
        <fullName evidence="2">Oxidoreductase</fullName>
    </submittedName>
</protein>
<sequence length="355" mass="38919">MTDVLVIGGGQAGLATSYHLKQQGIRHLVLDAGRHTGDSWRERYDSLKLFTPTQHSLLPALSFPARRDHHPTKDEVANYLQAYREVHGLPVKHGARVVECRSEGASFKVRTEVGETFTSQAVVVATGPFQKPFTPHLSQELSPGVLQLHSSGYQNPSSVTGKRVLVVGGGNSGFQIAEELSEDHQVTVAIGKKPSFVPQRILGRDVFDWLDVLGFMDKPPHSLIGRILQQRDPVIGSTVPQLVREGKLAVTSRIVGVQGGLPVNQEGQTLQVDTVLWATGFRPDYSWLSTPVVRQDGQVLHREGVTPHRGLYFVGLSWQRSRRSALIGGVGRDALLIAQHLKEHLKKHLTPSGAV</sequence>
<dbReference type="SUPFAM" id="SSF51905">
    <property type="entry name" value="FAD/NAD(P)-binding domain"/>
    <property type="match status" value="2"/>
</dbReference>